<accession>A0A9E7JAD1</accession>
<feature type="region of interest" description="Disordered" evidence="1">
    <location>
        <begin position="1"/>
        <end position="23"/>
    </location>
</feature>
<dbReference type="EMBL" id="CP097502">
    <property type="protein sequence ID" value="URD73845.1"/>
    <property type="molecule type" value="Genomic_DNA"/>
</dbReference>
<protein>
    <submittedName>
        <fullName evidence="2">Uncharacterized protein</fullName>
    </submittedName>
</protein>
<name>A0A9E7JAD1_9LILI</name>
<reference evidence="2" key="1">
    <citation type="submission" date="2022-05" db="EMBL/GenBank/DDBJ databases">
        <title>The Musa troglodytarum L. genome provides insights into the mechanism of non-climacteric behaviour and enrichment of carotenoids.</title>
        <authorList>
            <person name="Wang J."/>
        </authorList>
    </citation>
    <scope>NUCLEOTIDE SEQUENCE</scope>
    <source>
        <tissue evidence="2">Leaf</tissue>
    </source>
</reference>
<proteinExistence type="predicted"/>
<organism evidence="2 3">
    <name type="scientific">Musa troglodytarum</name>
    <name type="common">fe'i banana</name>
    <dbReference type="NCBI Taxonomy" id="320322"/>
    <lineage>
        <taxon>Eukaryota</taxon>
        <taxon>Viridiplantae</taxon>
        <taxon>Streptophyta</taxon>
        <taxon>Embryophyta</taxon>
        <taxon>Tracheophyta</taxon>
        <taxon>Spermatophyta</taxon>
        <taxon>Magnoliopsida</taxon>
        <taxon>Liliopsida</taxon>
        <taxon>Zingiberales</taxon>
        <taxon>Musaceae</taxon>
        <taxon>Musa</taxon>
    </lineage>
</organism>
<gene>
    <name evidence="2" type="ORF">MUK42_36084</name>
</gene>
<sequence>MNVTKVHDVREGEDKGTLDANHEDGGLPQLHVPLCHCLPPCLQPLSSNLLIQQLILRSREELLSTLLLYGFHSISSCPSLQVVSSEGAINDFKGS</sequence>
<evidence type="ECO:0000313" key="3">
    <source>
        <dbReference type="Proteomes" id="UP001055439"/>
    </source>
</evidence>
<keyword evidence="3" id="KW-1185">Reference proteome</keyword>
<evidence type="ECO:0000313" key="2">
    <source>
        <dbReference type="EMBL" id="URD73845.1"/>
    </source>
</evidence>
<dbReference type="Proteomes" id="UP001055439">
    <property type="component" value="Chromosome 1"/>
</dbReference>
<dbReference type="AlphaFoldDB" id="A0A9E7JAD1"/>
<evidence type="ECO:0000256" key="1">
    <source>
        <dbReference type="SAM" id="MobiDB-lite"/>
    </source>
</evidence>